<dbReference type="Pfam" id="PF19512">
    <property type="entry name" value="DUF6046"/>
    <property type="match status" value="1"/>
</dbReference>
<proteinExistence type="predicted"/>
<organism evidence="2 3">
    <name type="scientific">Empedobacter falsenii</name>
    <dbReference type="NCBI Taxonomy" id="343874"/>
    <lineage>
        <taxon>Bacteria</taxon>
        <taxon>Pseudomonadati</taxon>
        <taxon>Bacteroidota</taxon>
        <taxon>Flavobacteriia</taxon>
        <taxon>Flavobacteriales</taxon>
        <taxon>Weeksellaceae</taxon>
        <taxon>Empedobacter</taxon>
    </lineage>
</organism>
<name>A0AAW7DJ90_9FLAO</name>
<reference evidence="2" key="1">
    <citation type="submission" date="2020-06" db="EMBL/GenBank/DDBJ databases">
        <authorList>
            <person name="Dong N."/>
        </authorList>
    </citation>
    <scope>NUCLEOTIDE SEQUENCE</scope>
    <source>
        <strain evidence="2">210</strain>
    </source>
</reference>
<protein>
    <recommendedName>
        <fullName evidence="1">DUF6046 domain-containing protein</fullName>
    </recommendedName>
</protein>
<dbReference type="InterPro" id="IPR046109">
    <property type="entry name" value="DUF6046"/>
</dbReference>
<dbReference type="AlphaFoldDB" id="A0AAW7DJ90"/>
<dbReference type="Proteomes" id="UP001173578">
    <property type="component" value="Unassembled WGS sequence"/>
</dbReference>
<accession>A0AAW7DJ90</accession>
<sequence>MRFTNENMLIASLLGSKVVEQVPRFEKVENYLETHVGVPIPFLPIRNEVVVRDAERFEPQEVWNGPKPISEENQFFPFSFKKETDKSWFLLPWEPMINIEAKNIIAKRYVAKQGKSNIGSIKERWAADDYDITITGTLFGLKERGTVKETYPRTDMERLRDYLLSGETLQVKSEPLEIMGINRIVIETMNFPFTKGENVQAYEIKAVSDFEFNLLIEK</sequence>
<dbReference type="EMBL" id="JACALR010000002">
    <property type="protein sequence ID" value="MDM1550662.1"/>
    <property type="molecule type" value="Genomic_DNA"/>
</dbReference>
<reference evidence="2" key="2">
    <citation type="journal article" date="2022" name="Sci. Total Environ.">
        <title>Prevalence, transmission, and molecular epidemiology of tet(X)-positive bacteria among humans, animals, and environmental niches in China: An epidemiological, and genomic-based study.</title>
        <authorList>
            <person name="Dong N."/>
            <person name="Zeng Y."/>
            <person name="Cai C."/>
            <person name="Sun C."/>
            <person name="Lu J."/>
            <person name="Liu C."/>
            <person name="Zhou H."/>
            <person name="Sun Q."/>
            <person name="Shu L."/>
            <person name="Wang H."/>
            <person name="Wang Y."/>
            <person name="Wang S."/>
            <person name="Wu C."/>
            <person name="Chan E.W."/>
            <person name="Chen G."/>
            <person name="Shen Z."/>
            <person name="Chen S."/>
            <person name="Zhang R."/>
        </authorList>
    </citation>
    <scope>NUCLEOTIDE SEQUENCE</scope>
    <source>
        <strain evidence="2">210</strain>
    </source>
</reference>
<evidence type="ECO:0000313" key="3">
    <source>
        <dbReference type="Proteomes" id="UP001173578"/>
    </source>
</evidence>
<gene>
    <name evidence="2" type="ORF">HX095_05495</name>
</gene>
<dbReference type="RefSeq" id="WP_286485346.1">
    <property type="nucleotide sequence ID" value="NZ_JACALR010000002.1"/>
</dbReference>
<feature type="domain" description="DUF6046" evidence="1">
    <location>
        <begin position="91"/>
        <end position="217"/>
    </location>
</feature>
<evidence type="ECO:0000259" key="1">
    <source>
        <dbReference type="Pfam" id="PF19512"/>
    </source>
</evidence>
<comment type="caution">
    <text evidence="2">The sequence shown here is derived from an EMBL/GenBank/DDBJ whole genome shotgun (WGS) entry which is preliminary data.</text>
</comment>
<evidence type="ECO:0000313" key="2">
    <source>
        <dbReference type="EMBL" id="MDM1550662.1"/>
    </source>
</evidence>